<sequence>MPVATIAHEVPVDPPPTGVPPMPPPYMPPGPSPEGDPPAVDPPITDPGTAPPVKDPLLNTIALGRMHARRLREIHRSAGWPCCDTIEIELLAAGLLERVRSTHGHETLRLTDSGIAHVASSLVVNRSAMSTHEALVEQVAREMTRAGRIAWRGLSLRARLAPLEEGGKPRWCIAKPDVFSIRNTTVEAYAHPVVHEVKVSRADLLGDLRKPDKRAAYLDLGGECWYVLGNDAKGRCIASPDEIPEGCGVLVFEGGRLSVARSALHRPVQRIPFSVWMALAKAQPVIGFDEDAQDTLADCVD</sequence>
<dbReference type="Proteomes" id="UP001367030">
    <property type="component" value="Unassembled WGS sequence"/>
</dbReference>
<comment type="caution">
    <text evidence="2">The sequence shown here is derived from an EMBL/GenBank/DDBJ whole genome shotgun (WGS) entry which is preliminary data.</text>
</comment>
<name>A0ABU8XD44_9BURK</name>
<reference evidence="2 3" key="1">
    <citation type="submission" date="2024-03" db="EMBL/GenBank/DDBJ databases">
        <title>Novel species of the genus Variovorax.</title>
        <authorList>
            <person name="Liu Q."/>
            <person name="Xin Y.-H."/>
        </authorList>
    </citation>
    <scope>NUCLEOTIDE SEQUENCE [LARGE SCALE GENOMIC DNA]</scope>
    <source>
        <strain evidence="2 3">KACC 18901</strain>
    </source>
</reference>
<keyword evidence="3" id="KW-1185">Reference proteome</keyword>
<dbReference type="RefSeq" id="WP_340337027.1">
    <property type="nucleotide sequence ID" value="NZ_JBBKZS010000008.1"/>
</dbReference>
<organism evidence="2 3">
    <name type="scientific">Variovorax robiniae</name>
    <dbReference type="NCBI Taxonomy" id="1836199"/>
    <lineage>
        <taxon>Bacteria</taxon>
        <taxon>Pseudomonadati</taxon>
        <taxon>Pseudomonadota</taxon>
        <taxon>Betaproteobacteria</taxon>
        <taxon>Burkholderiales</taxon>
        <taxon>Comamonadaceae</taxon>
        <taxon>Variovorax</taxon>
    </lineage>
</organism>
<feature type="region of interest" description="Disordered" evidence="1">
    <location>
        <begin position="1"/>
        <end position="54"/>
    </location>
</feature>
<evidence type="ECO:0000256" key="1">
    <source>
        <dbReference type="SAM" id="MobiDB-lite"/>
    </source>
</evidence>
<evidence type="ECO:0000313" key="3">
    <source>
        <dbReference type="Proteomes" id="UP001367030"/>
    </source>
</evidence>
<gene>
    <name evidence="2" type="ORF">WKW79_20450</name>
</gene>
<feature type="compositionally biased region" description="Pro residues" evidence="1">
    <location>
        <begin position="12"/>
        <end position="54"/>
    </location>
</feature>
<accession>A0ABU8XD44</accession>
<proteinExistence type="predicted"/>
<dbReference type="EMBL" id="JBBKZS010000008">
    <property type="protein sequence ID" value="MEJ8856958.1"/>
    <property type="molecule type" value="Genomic_DNA"/>
</dbReference>
<protein>
    <submittedName>
        <fullName evidence="2">Uncharacterized protein</fullName>
    </submittedName>
</protein>
<evidence type="ECO:0000313" key="2">
    <source>
        <dbReference type="EMBL" id="MEJ8856958.1"/>
    </source>
</evidence>